<gene>
    <name evidence="1" type="ORF">BFC17_17565</name>
</gene>
<dbReference type="AlphaFoldDB" id="A0A1E8FET5"/>
<protein>
    <submittedName>
        <fullName evidence="1">Uncharacterized protein</fullName>
    </submittedName>
</protein>
<organism evidence="1 2">
    <name type="scientific">Alteromonas lipolytica</name>
    <dbReference type="NCBI Taxonomy" id="1856405"/>
    <lineage>
        <taxon>Bacteria</taxon>
        <taxon>Pseudomonadati</taxon>
        <taxon>Pseudomonadota</taxon>
        <taxon>Gammaproteobacteria</taxon>
        <taxon>Alteromonadales</taxon>
        <taxon>Alteromonadaceae</taxon>
        <taxon>Alteromonas/Salinimonas group</taxon>
        <taxon>Alteromonas</taxon>
    </lineage>
</organism>
<evidence type="ECO:0000313" key="1">
    <source>
        <dbReference type="EMBL" id="OFI34445.1"/>
    </source>
</evidence>
<dbReference type="RefSeq" id="WP_070176318.1">
    <property type="nucleotide sequence ID" value="NZ_BMJR01000012.1"/>
</dbReference>
<proteinExistence type="predicted"/>
<comment type="caution">
    <text evidence="1">The sequence shown here is derived from an EMBL/GenBank/DDBJ whole genome shotgun (WGS) entry which is preliminary data.</text>
</comment>
<dbReference type="OrthoDB" id="7058265at2"/>
<name>A0A1E8FET5_9ALTE</name>
<dbReference type="Proteomes" id="UP000176037">
    <property type="component" value="Unassembled WGS sequence"/>
</dbReference>
<evidence type="ECO:0000313" key="2">
    <source>
        <dbReference type="Proteomes" id="UP000176037"/>
    </source>
</evidence>
<accession>A0A1E8FET5</accession>
<dbReference type="STRING" id="1856405.BFC17_17565"/>
<reference evidence="1 2" key="1">
    <citation type="submission" date="2016-09" db="EMBL/GenBank/DDBJ databases">
        <title>Alteromonas lipolytica, a new species isolated from sea water.</title>
        <authorList>
            <person name="Wu Y.-H."/>
            <person name="Cheng H."/>
            <person name="Xu X.-W."/>
        </authorList>
    </citation>
    <scope>NUCLEOTIDE SEQUENCE [LARGE SCALE GENOMIC DNA]</scope>
    <source>
        <strain evidence="1 2">JW12</strain>
    </source>
</reference>
<dbReference type="SUPFAM" id="SSF52266">
    <property type="entry name" value="SGNH hydrolase"/>
    <property type="match status" value="1"/>
</dbReference>
<dbReference type="EMBL" id="MJIC01000011">
    <property type="protein sequence ID" value="OFI34445.1"/>
    <property type="molecule type" value="Genomic_DNA"/>
</dbReference>
<keyword evidence="2" id="KW-1185">Reference proteome</keyword>
<sequence length="373" mass="41984">MNICIVGASNSFPTMAFPKYIRENDNVKSYGNFSVGGSSSLLGIRAIEKIPSNKYDFALLDFTVNENVFYRKGSLNRNHLKSTLDSLVIALNEKFITPVFLIFPTTTDSTSVITNFYREYCIDRGLLFFDIYRIIDRWKQVTEIEDDFFFENANHISPEFSKVSAQLLIESLDLIDNTSSTYHDRLDISTHKVSLYKITECVAHDAPVVINQICNSVIEEDLISWDVSSEIELTVNKNDCIIGYSFDAAKSSCYLSISGDNECLIDLGTAVYKGNRENVFFILPVPESVRSTTGKFKLSSSCNTNSNISPIYSQWKFEYDSFPPLSGDISLGDIYCVSTDKCIHTSISRYLNNDLAAQAINHLSTINKDGSYE</sequence>